<dbReference type="SUPFAM" id="SSF53901">
    <property type="entry name" value="Thiolase-like"/>
    <property type="match status" value="2"/>
</dbReference>
<protein>
    <submittedName>
        <fullName evidence="3">3-oxoacyl-[acyl-carrier-protein] synthase II</fullName>
        <ecNumber evidence="3">2.3.1.179</ecNumber>
    </submittedName>
</protein>
<reference evidence="3 5" key="1">
    <citation type="submission" date="2015-09" db="EMBL/GenBank/DDBJ databases">
        <title>Identification and resolution of microdiversity through metagenomic sequencing of parallel consortia.</title>
        <authorList>
            <person name="Nelson W.C."/>
            <person name="Romine M.F."/>
            <person name="Lindemann S.R."/>
        </authorList>
    </citation>
    <scope>NUCLEOTIDE SEQUENCE [LARGE SCALE GENOMIC DNA]</scope>
    <source>
        <strain evidence="3">HL-109</strain>
    </source>
</reference>
<evidence type="ECO:0000256" key="1">
    <source>
        <dbReference type="ARBA" id="ARBA00022679"/>
    </source>
</evidence>
<dbReference type="InterPro" id="IPR000794">
    <property type="entry name" value="Beta-ketoacyl_synthase"/>
</dbReference>
<dbReference type="EMBL" id="LJSX01000019">
    <property type="protein sequence ID" value="KPQ10081.1"/>
    <property type="molecule type" value="Genomic_DNA"/>
</dbReference>
<dbReference type="OrthoDB" id="9808685at2"/>
<name>A0A0P7X5D4_9HYPH</name>
<comment type="caution">
    <text evidence="3">The sequence shown here is derived from an EMBL/GenBank/DDBJ whole genome shotgun (WGS) entry which is preliminary data.</text>
</comment>
<dbReference type="EMBL" id="FMBM01000002">
    <property type="protein sequence ID" value="SCC80593.1"/>
    <property type="molecule type" value="Genomic_DNA"/>
</dbReference>
<dbReference type="InterPro" id="IPR016039">
    <property type="entry name" value="Thiolase-like"/>
</dbReference>
<dbReference type="Gene3D" id="3.40.47.10">
    <property type="match status" value="1"/>
</dbReference>
<evidence type="ECO:0000313" key="4">
    <source>
        <dbReference type="EMBL" id="SCC80593.1"/>
    </source>
</evidence>
<sequence>MTGAQASSDARSPDHDVVVTGSGILTSAGIGIAPNLDALCGEVPPLVDTTRFPPFPVHPAGEIDFSQQIPRKSDLRQMEPWQKLGVYCAGLALDNAGAKDDAALKADMSLIVCAGGGERDYDVDGQILTQISQQADQGAFLNERLMSDVRPTLFLAQLSNLLAGNIAIVHGVTGASRTFMGEEQAGIDAIRIAHARIRAGQADIVLVGGSFNAERADSLMVYELGGMLWKQPLAPVFSRPERGGGFILGSGGCFLVLESRAHAQRRGADIVARIDEIGADLARRQPGATAKMLEKLWAEVAPGPDAMVISGATGVKGRTEEERAALDRLAPGARILALQDAFGHLMEAQAPAGVALAAAAIARGDAPEAVVTSIGHQRGEGLIRLSRADAPARTGQEG</sequence>
<reference evidence="4 6" key="2">
    <citation type="submission" date="2016-08" db="EMBL/GenBank/DDBJ databases">
        <authorList>
            <person name="Varghese N."/>
            <person name="Submissions Spin"/>
        </authorList>
    </citation>
    <scope>NUCLEOTIDE SEQUENCE [LARGE SCALE GENOMIC DNA]</scope>
    <source>
        <strain evidence="4 6">HL-109</strain>
    </source>
</reference>
<dbReference type="PANTHER" id="PTHR11712">
    <property type="entry name" value="POLYKETIDE SYNTHASE-RELATED"/>
    <property type="match status" value="1"/>
</dbReference>
<dbReference type="InterPro" id="IPR014030">
    <property type="entry name" value="Ketoacyl_synth_N"/>
</dbReference>
<keyword evidence="1 3" id="KW-0808">Transferase</keyword>
<dbReference type="EC" id="2.3.1.179" evidence="3"/>
<dbReference type="GO" id="GO:0004315">
    <property type="term" value="F:3-oxoacyl-[acyl-carrier-protein] synthase activity"/>
    <property type="evidence" value="ECO:0007669"/>
    <property type="project" value="UniProtKB-EC"/>
</dbReference>
<organism evidence="3 5">
    <name type="scientific">Saliniramus fredricksonii</name>
    <dbReference type="NCBI Taxonomy" id="1653334"/>
    <lineage>
        <taxon>Bacteria</taxon>
        <taxon>Pseudomonadati</taxon>
        <taxon>Pseudomonadota</taxon>
        <taxon>Alphaproteobacteria</taxon>
        <taxon>Hyphomicrobiales</taxon>
        <taxon>Salinarimonadaceae</taxon>
        <taxon>Saliniramus</taxon>
    </lineage>
</organism>
<keyword evidence="3" id="KW-0012">Acyltransferase</keyword>
<dbReference type="Proteomes" id="UP000050497">
    <property type="component" value="Unassembled WGS sequence"/>
</dbReference>
<dbReference type="GO" id="GO:0006633">
    <property type="term" value="P:fatty acid biosynthetic process"/>
    <property type="evidence" value="ECO:0007669"/>
    <property type="project" value="TreeGrafter"/>
</dbReference>
<evidence type="ECO:0000313" key="3">
    <source>
        <dbReference type="EMBL" id="KPQ10081.1"/>
    </source>
</evidence>
<proteinExistence type="predicted"/>
<accession>A0A0P7X5D4</accession>
<evidence type="ECO:0000313" key="6">
    <source>
        <dbReference type="Proteomes" id="UP000182800"/>
    </source>
</evidence>
<keyword evidence="6" id="KW-1185">Reference proteome</keyword>
<dbReference type="Pfam" id="PF00109">
    <property type="entry name" value="ketoacyl-synt"/>
    <property type="match status" value="1"/>
</dbReference>
<dbReference type="Proteomes" id="UP000182800">
    <property type="component" value="Unassembled WGS sequence"/>
</dbReference>
<evidence type="ECO:0000259" key="2">
    <source>
        <dbReference type="Pfam" id="PF00109"/>
    </source>
</evidence>
<evidence type="ECO:0000313" key="5">
    <source>
        <dbReference type="Proteomes" id="UP000050497"/>
    </source>
</evidence>
<dbReference type="NCBIfam" id="NF005084">
    <property type="entry name" value="PRK06519.1"/>
    <property type="match status" value="1"/>
</dbReference>
<gene>
    <name evidence="3" type="primary">fabF-3</name>
    <name evidence="4" type="ORF">GA0071312_1583</name>
    <name evidence="3" type="ORF">HLUCCO17_12450</name>
</gene>
<dbReference type="AlphaFoldDB" id="A0A0P7X5D4"/>
<feature type="domain" description="Beta-ketoacyl synthase-like N-terminal" evidence="2">
    <location>
        <begin position="65"/>
        <end position="261"/>
    </location>
</feature>
<dbReference type="PANTHER" id="PTHR11712:SF336">
    <property type="entry name" value="3-OXOACYL-[ACYL-CARRIER-PROTEIN] SYNTHASE, MITOCHONDRIAL"/>
    <property type="match status" value="1"/>
</dbReference>
<dbReference type="RefSeq" id="WP_074444520.1">
    <property type="nucleotide sequence ID" value="NZ_FMBM01000002.1"/>
</dbReference>
<dbReference type="STRING" id="1653334.GA0071312_1583"/>
<dbReference type="PATRIC" id="fig|1653334.4.peg.237"/>